<evidence type="ECO:0000313" key="3">
    <source>
        <dbReference type="Proteomes" id="UP000250918"/>
    </source>
</evidence>
<name>A0A855X4H2_9BACT</name>
<accession>A0A855X4H2</accession>
<comment type="caution">
    <text evidence="2">The sequence shown here is derived from an EMBL/GenBank/DDBJ whole genome shotgun (WGS) entry which is preliminary data.</text>
</comment>
<organism evidence="2 3">
    <name type="scientific">candidate division GN15 bacterium</name>
    <dbReference type="NCBI Taxonomy" id="2072418"/>
    <lineage>
        <taxon>Bacteria</taxon>
        <taxon>candidate division GN15</taxon>
    </lineage>
</organism>
<protein>
    <recommendedName>
        <fullName evidence="4">Peptidase M1 membrane alanine aminopeptidase domain-containing protein</fullName>
    </recommendedName>
</protein>
<feature type="signal peptide" evidence="1">
    <location>
        <begin position="1"/>
        <end position="21"/>
    </location>
</feature>
<dbReference type="AlphaFoldDB" id="A0A855X4H2"/>
<reference evidence="2 3" key="1">
    <citation type="journal article" date="2018" name="ISME J.">
        <title>A methanotrophic archaeon couples anaerobic oxidation of methane to Fe(III) reduction.</title>
        <authorList>
            <person name="Cai C."/>
            <person name="Leu A.O."/>
            <person name="Xie G.J."/>
            <person name="Guo J."/>
            <person name="Feng Y."/>
            <person name="Zhao J.X."/>
            <person name="Tyson G.W."/>
            <person name="Yuan Z."/>
            <person name="Hu S."/>
        </authorList>
    </citation>
    <scope>NUCLEOTIDE SEQUENCE [LARGE SCALE GENOMIC DNA]</scope>
    <source>
        <strain evidence="2">FeB_12</strain>
    </source>
</reference>
<evidence type="ECO:0008006" key="4">
    <source>
        <dbReference type="Google" id="ProtNLM"/>
    </source>
</evidence>
<dbReference type="InterPro" id="IPR027268">
    <property type="entry name" value="Peptidase_M4/M1_CTD_sf"/>
</dbReference>
<evidence type="ECO:0000313" key="2">
    <source>
        <dbReference type="EMBL" id="PWB73630.1"/>
    </source>
</evidence>
<gene>
    <name evidence="2" type="ORF">C3F09_05040</name>
</gene>
<dbReference type="EMBL" id="PQAP01000051">
    <property type="protein sequence ID" value="PWB73630.1"/>
    <property type="molecule type" value="Genomic_DNA"/>
</dbReference>
<dbReference type="Proteomes" id="UP000250918">
    <property type="component" value="Unassembled WGS sequence"/>
</dbReference>
<proteinExistence type="predicted"/>
<dbReference type="Gene3D" id="1.10.390.10">
    <property type="entry name" value="Neutral Protease Domain 2"/>
    <property type="match status" value="1"/>
</dbReference>
<sequence length="437" mass="48372">MVIRYLICFVALLVVCSPVHAEPGSGIRIPTKNFSIVFAPADSSIAVTIDLSLVNPDSDSSAALLFSPRAEISGMRWLVGAETLAANYRRLPPETLAVTIPGQELGEPELTLQVTYRYPVQVADSGLILLDRGHRWYPLIADNIALCNLKIEVPKDWFAVTGGDLVSADTTGELVRSVWQSRIPMFKVMLGIGRTTQYVEFTQKSEQTNLHLLCQPGDSGSARGILQEAAKAFGYFSREIGPYAHSRLTLLETRMFPGANLGTSIIALGADMIAPIDRGGDAMLDLAVASQWFGAGVFGRFQDEGFWFITLSLPHYERLLYLRDTQGEEAFLKDLNRGLDRYRQFAGTAGDIPILQVDYLNTQEKGNVVAFKGPYLLEHVRRMIGPEAWEQFIMRLYETWQGEILTCQEFLGELVLVDPMAGSWLTSALSETGLPQE</sequence>
<feature type="chain" id="PRO_5032573076" description="Peptidase M1 membrane alanine aminopeptidase domain-containing protein" evidence="1">
    <location>
        <begin position="22"/>
        <end position="437"/>
    </location>
</feature>
<dbReference type="SUPFAM" id="SSF55486">
    <property type="entry name" value="Metalloproteases ('zincins'), catalytic domain"/>
    <property type="match status" value="1"/>
</dbReference>
<evidence type="ECO:0000256" key="1">
    <source>
        <dbReference type="SAM" id="SignalP"/>
    </source>
</evidence>
<keyword evidence="1" id="KW-0732">Signal</keyword>